<evidence type="ECO:0000313" key="3">
    <source>
        <dbReference type="Proteomes" id="UP000521943"/>
    </source>
</evidence>
<evidence type="ECO:0000313" key="2">
    <source>
        <dbReference type="EMBL" id="KAF6746805.1"/>
    </source>
</evidence>
<accession>A0A8H6HGU8</accession>
<feature type="region of interest" description="Disordered" evidence="1">
    <location>
        <begin position="579"/>
        <end position="605"/>
    </location>
</feature>
<keyword evidence="3" id="KW-1185">Reference proteome</keyword>
<sequence>MASLSKAKITDLPFELLENIIDLIPYTEKTPFPNGTVISYFTEEVECQFKGKTNRHRILAPLRQTCHAFDEVVQPILFSEITFDCLHTRLEIVRLQISSLANEKDGPWSKWTKTGGGMQYWVEYLNAKQRGSVEDMREMVSKGLIPSLQTSLPELESVIWIVRSGDPIHELVSHFSKVKKLSSLKLIFWNDSVVPDFPLDAFSNLKELSLTLYLDDDRRIRALREPWFSEAKQLMKKLHCVVDSSPGMTFLGIAKRHEDAYWDNFTTVFPAEFLLTPASRSLRHFALHHFHLKVNEDKSPPYDFYRRLVSNLPSLTSVVLMKCEGYGGDAFWSAIFQSKTLLSSIKVDRPTPALMEYLQRPDVPLESLTLFLSRFSTYDCSLEKVRDMAFQTYSSVLKIHASTLKHLDIPASYQALWWLEVSAEKELNPFTSLDIDDRDTRDSCVYLEQTDLFHCGELRTLGVALDTRRTTSDVSSAVSMNGKVTGFLEHVSSLNKLETVTIYCPYPYKRGAPSYNYYQIQGDIASGIEGFHIADSDRARFAFEVLFMESRYQMVAFDVEGDGGNTGNRAWRFVDINAEPEDDFEDDLEEDVEEDVEEELVDSDV</sequence>
<evidence type="ECO:0000256" key="1">
    <source>
        <dbReference type="SAM" id="MobiDB-lite"/>
    </source>
</evidence>
<gene>
    <name evidence="2" type="ORF">DFP72DRAFT_922321</name>
</gene>
<dbReference type="EMBL" id="JACGCI010000089">
    <property type="protein sequence ID" value="KAF6746805.1"/>
    <property type="molecule type" value="Genomic_DNA"/>
</dbReference>
<dbReference type="AlphaFoldDB" id="A0A8H6HGU8"/>
<proteinExistence type="predicted"/>
<comment type="caution">
    <text evidence="2">The sequence shown here is derived from an EMBL/GenBank/DDBJ whole genome shotgun (WGS) entry which is preliminary data.</text>
</comment>
<dbReference type="Proteomes" id="UP000521943">
    <property type="component" value="Unassembled WGS sequence"/>
</dbReference>
<name>A0A8H6HGU8_9AGAR</name>
<dbReference type="OrthoDB" id="2916000at2759"/>
<reference evidence="2 3" key="1">
    <citation type="submission" date="2020-07" db="EMBL/GenBank/DDBJ databases">
        <title>Comparative genomics of pyrophilous fungi reveals a link between fire events and developmental genes.</title>
        <authorList>
            <consortium name="DOE Joint Genome Institute"/>
            <person name="Steindorff A.S."/>
            <person name="Carver A."/>
            <person name="Calhoun S."/>
            <person name="Stillman K."/>
            <person name="Liu H."/>
            <person name="Lipzen A."/>
            <person name="Pangilinan J."/>
            <person name="Labutti K."/>
            <person name="Bruns T.D."/>
            <person name="Grigoriev I.V."/>
        </authorList>
    </citation>
    <scope>NUCLEOTIDE SEQUENCE [LARGE SCALE GENOMIC DNA]</scope>
    <source>
        <strain evidence="2 3">CBS 144469</strain>
    </source>
</reference>
<protein>
    <submittedName>
        <fullName evidence="2">Uncharacterized protein</fullName>
    </submittedName>
</protein>
<organism evidence="2 3">
    <name type="scientific">Ephemerocybe angulata</name>
    <dbReference type="NCBI Taxonomy" id="980116"/>
    <lineage>
        <taxon>Eukaryota</taxon>
        <taxon>Fungi</taxon>
        <taxon>Dikarya</taxon>
        <taxon>Basidiomycota</taxon>
        <taxon>Agaricomycotina</taxon>
        <taxon>Agaricomycetes</taxon>
        <taxon>Agaricomycetidae</taxon>
        <taxon>Agaricales</taxon>
        <taxon>Agaricineae</taxon>
        <taxon>Psathyrellaceae</taxon>
        <taxon>Ephemerocybe</taxon>
    </lineage>
</organism>